<accession>A0A4Y2CUV4</accession>
<dbReference type="Proteomes" id="UP000499080">
    <property type="component" value="Unassembled WGS sequence"/>
</dbReference>
<evidence type="ECO:0000313" key="2">
    <source>
        <dbReference type="Proteomes" id="UP000499080"/>
    </source>
</evidence>
<organism evidence="1 2">
    <name type="scientific">Araneus ventricosus</name>
    <name type="common">Orbweaver spider</name>
    <name type="synonym">Epeira ventricosa</name>
    <dbReference type="NCBI Taxonomy" id="182803"/>
    <lineage>
        <taxon>Eukaryota</taxon>
        <taxon>Metazoa</taxon>
        <taxon>Ecdysozoa</taxon>
        <taxon>Arthropoda</taxon>
        <taxon>Chelicerata</taxon>
        <taxon>Arachnida</taxon>
        <taxon>Araneae</taxon>
        <taxon>Araneomorphae</taxon>
        <taxon>Entelegynae</taxon>
        <taxon>Araneoidea</taxon>
        <taxon>Araneidae</taxon>
        <taxon>Araneus</taxon>
    </lineage>
</organism>
<evidence type="ECO:0000313" key="1">
    <source>
        <dbReference type="EMBL" id="GBM07587.1"/>
    </source>
</evidence>
<sequence length="113" mass="13458">MLMFLDWPTRLSEYVPTNWIGDNVIFFSQHGSFLSYLKKLHLYDSDQCSCGGTGMALNYATECALTFPWYMRRPAKNFEQEWLKRVANNLVSKQKIRRIVKFIRENRVLFRLP</sequence>
<dbReference type="AlphaFoldDB" id="A0A4Y2CUV4"/>
<proteinExistence type="predicted"/>
<protein>
    <submittedName>
        <fullName evidence="1">Uncharacterized protein</fullName>
    </submittedName>
</protein>
<keyword evidence="2" id="KW-1185">Reference proteome</keyword>
<name>A0A4Y2CUV4_ARAVE</name>
<dbReference type="EMBL" id="BGPR01000244">
    <property type="protein sequence ID" value="GBM07587.1"/>
    <property type="molecule type" value="Genomic_DNA"/>
</dbReference>
<reference evidence="1 2" key="1">
    <citation type="journal article" date="2019" name="Sci. Rep.">
        <title>Orb-weaving spider Araneus ventricosus genome elucidates the spidroin gene catalogue.</title>
        <authorList>
            <person name="Kono N."/>
            <person name="Nakamura H."/>
            <person name="Ohtoshi R."/>
            <person name="Moran D.A.P."/>
            <person name="Shinohara A."/>
            <person name="Yoshida Y."/>
            <person name="Fujiwara M."/>
            <person name="Mori M."/>
            <person name="Tomita M."/>
            <person name="Arakawa K."/>
        </authorList>
    </citation>
    <scope>NUCLEOTIDE SEQUENCE [LARGE SCALE GENOMIC DNA]</scope>
</reference>
<gene>
    <name evidence="1" type="ORF">AVEN_230024_1</name>
</gene>
<comment type="caution">
    <text evidence="1">The sequence shown here is derived from an EMBL/GenBank/DDBJ whole genome shotgun (WGS) entry which is preliminary data.</text>
</comment>